<dbReference type="Proteomes" id="UP001055111">
    <property type="component" value="Unassembled WGS sequence"/>
</dbReference>
<comment type="caution">
    <text evidence="2">The sequence shown here is derived from an EMBL/GenBank/DDBJ whole genome shotgun (WGS) entry which is preliminary data.</text>
</comment>
<gene>
    <name evidence="2" type="ORF">CBA19CS42_04740</name>
</gene>
<reference evidence="2" key="1">
    <citation type="submission" date="2022-09" db="EMBL/GenBank/DDBJ databases">
        <title>Isolation and characterization of 3-chlorobenzoate degrading bacteria from soils in Shizuoka.</title>
        <authorList>
            <person name="Ifat A."/>
            <person name="Ogawa N."/>
            <person name="Kimbara K."/>
            <person name="Moriuchi R."/>
            <person name="Dohra H."/>
            <person name="Shintani M."/>
        </authorList>
    </citation>
    <scope>NUCLEOTIDE SEQUENCE</scope>
    <source>
        <strain evidence="2">19CS4-2</strain>
    </source>
</reference>
<feature type="signal peptide" evidence="1">
    <location>
        <begin position="1"/>
        <end position="22"/>
    </location>
</feature>
<dbReference type="EMBL" id="BPUS01000001">
    <property type="protein sequence ID" value="GJH23786.1"/>
    <property type="molecule type" value="Genomic_DNA"/>
</dbReference>
<feature type="chain" id="PRO_5041261132" description="Secreted protein" evidence="1">
    <location>
        <begin position="23"/>
        <end position="81"/>
    </location>
</feature>
<proteinExistence type="predicted"/>
<organism evidence="2 3">
    <name type="scientific">Caballeronia novacaledonica</name>
    <dbReference type="NCBI Taxonomy" id="1544861"/>
    <lineage>
        <taxon>Bacteria</taxon>
        <taxon>Pseudomonadati</taxon>
        <taxon>Pseudomonadota</taxon>
        <taxon>Betaproteobacteria</taxon>
        <taxon>Burkholderiales</taxon>
        <taxon>Burkholderiaceae</taxon>
        <taxon>Caballeronia</taxon>
    </lineage>
</organism>
<dbReference type="AlphaFoldDB" id="A0AA37IBV6"/>
<sequence>MKFLNRLAHREFLILVAMAASALTLHVRQHVVEKQPVQASHTDYGRICEAPAVSESKARVLPAECRLRANLPANRTHTPWV</sequence>
<keyword evidence="1" id="KW-0732">Signal</keyword>
<dbReference type="RefSeq" id="WP_238210145.1">
    <property type="nucleotide sequence ID" value="NZ_BPUS01000001.1"/>
</dbReference>
<evidence type="ECO:0008006" key="4">
    <source>
        <dbReference type="Google" id="ProtNLM"/>
    </source>
</evidence>
<evidence type="ECO:0000313" key="2">
    <source>
        <dbReference type="EMBL" id="GJH23786.1"/>
    </source>
</evidence>
<accession>A0AA37IBV6</accession>
<evidence type="ECO:0000313" key="3">
    <source>
        <dbReference type="Proteomes" id="UP001055111"/>
    </source>
</evidence>
<evidence type="ECO:0000256" key="1">
    <source>
        <dbReference type="SAM" id="SignalP"/>
    </source>
</evidence>
<name>A0AA37IBV6_9BURK</name>
<protein>
    <recommendedName>
        <fullName evidence="4">Secreted protein</fullName>
    </recommendedName>
</protein>